<protein>
    <submittedName>
        <fullName evidence="1">Uncharacterized protein</fullName>
    </submittedName>
</protein>
<gene>
    <name evidence="1" type="ORF">CRENBAI_012545</name>
</gene>
<name>A0AAV9QUH6_9TELE</name>
<keyword evidence="2" id="KW-1185">Reference proteome</keyword>
<evidence type="ECO:0000313" key="1">
    <source>
        <dbReference type="EMBL" id="KAK5599977.1"/>
    </source>
</evidence>
<sequence length="100" mass="10898">MLKGAEIHTGLCLCTAQRLFIHDWGPNTPSNTTTCQPQSLCVCSPLPRQPPPSAEVRSHIHSAGLQNSTNQTHNHLPLILSIQTDSAGFPELLSFFVINL</sequence>
<accession>A0AAV9QUH6</accession>
<evidence type="ECO:0000313" key="2">
    <source>
        <dbReference type="Proteomes" id="UP001311232"/>
    </source>
</evidence>
<reference evidence="1 2" key="1">
    <citation type="submission" date="2021-06" db="EMBL/GenBank/DDBJ databases">
        <authorList>
            <person name="Palmer J.M."/>
        </authorList>
    </citation>
    <scope>NUCLEOTIDE SEQUENCE [LARGE SCALE GENOMIC DNA]</scope>
    <source>
        <strain evidence="1 2">MEX-2019</strain>
        <tissue evidence="1">Muscle</tissue>
    </source>
</reference>
<dbReference type="EMBL" id="JAHHUM010002905">
    <property type="protein sequence ID" value="KAK5599977.1"/>
    <property type="molecule type" value="Genomic_DNA"/>
</dbReference>
<dbReference type="AlphaFoldDB" id="A0AAV9QUH6"/>
<proteinExistence type="predicted"/>
<comment type="caution">
    <text evidence="1">The sequence shown here is derived from an EMBL/GenBank/DDBJ whole genome shotgun (WGS) entry which is preliminary data.</text>
</comment>
<organism evidence="1 2">
    <name type="scientific">Crenichthys baileyi</name>
    <name type="common">White River springfish</name>
    <dbReference type="NCBI Taxonomy" id="28760"/>
    <lineage>
        <taxon>Eukaryota</taxon>
        <taxon>Metazoa</taxon>
        <taxon>Chordata</taxon>
        <taxon>Craniata</taxon>
        <taxon>Vertebrata</taxon>
        <taxon>Euteleostomi</taxon>
        <taxon>Actinopterygii</taxon>
        <taxon>Neopterygii</taxon>
        <taxon>Teleostei</taxon>
        <taxon>Neoteleostei</taxon>
        <taxon>Acanthomorphata</taxon>
        <taxon>Ovalentaria</taxon>
        <taxon>Atherinomorphae</taxon>
        <taxon>Cyprinodontiformes</taxon>
        <taxon>Goodeidae</taxon>
        <taxon>Crenichthys</taxon>
    </lineage>
</organism>
<dbReference type="Proteomes" id="UP001311232">
    <property type="component" value="Unassembled WGS sequence"/>
</dbReference>